<keyword evidence="1" id="KW-0233">DNA recombination</keyword>
<dbReference type="InterPro" id="IPR013762">
    <property type="entry name" value="Integrase-like_cat_sf"/>
</dbReference>
<dbReference type="Gene3D" id="1.10.443.10">
    <property type="entry name" value="Intergrase catalytic core"/>
    <property type="match status" value="1"/>
</dbReference>
<evidence type="ECO:0000256" key="2">
    <source>
        <dbReference type="SAM" id="MobiDB-lite"/>
    </source>
</evidence>
<feature type="compositionally biased region" description="Polar residues" evidence="2">
    <location>
        <begin position="255"/>
        <end position="266"/>
    </location>
</feature>
<organism evidence="3 4">
    <name type="scientific">Rhizophagus clarus</name>
    <dbReference type="NCBI Taxonomy" id="94130"/>
    <lineage>
        <taxon>Eukaryota</taxon>
        <taxon>Fungi</taxon>
        <taxon>Fungi incertae sedis</taxon>
        <taxon>Mucoromycota</taxon>
        <taxon>Glomeromycotina</taxon>
        <taxon>Glomeromycetes</taxon>
        <taxon>Glomerales</taxon>
        <taxon>Glomeraceae</taxon>
        <taxon>Rhizophagus</taxon>
    </lineage>
</organism>
<gene>
    <name evidence="3" type="ORF">RCL2_000027400</name>
</gene>
<dbReference type="GO" id="GO:0006310">
    <property type="term" value="P:DNA recombination"/>
    <property type="evidence" value="ECO:0007669"/>
    <property type="project" value="UniProtKB-KW"/>
</dbReference>
<evidence type="ECO:0000256" key="1">
    <source>
        <dbReference type="ARBA" id="ARBA00023172"/>
    </source>
</evidence>
<reference evidence="3" key="1">
    <citation type="submission" date="2019-10" db="EMBL/GenBank/DDBJ databases">
        <title>Conservation and host-specific expression of non-tandemly repeated heterogenous ribosome RNA gene in arbuscular mycorrhizal fungi.</title>
        <authorList>
            <person name="Maeda T."/>
            <person name="Kobayashi Y."/>
            <person name="Nakagawa T."/>
            <person name="Ezawa T."/>
            <person name="Yamaguchi K."/>
            <person name="Bino T."/>
            <person name="Nishimoto Y."/>
            <person name="Shigenobu S."/>
            <person name="Kawaguchi M."/>
        </authorList>
    </citation>
    <scope>NUCLEOTIDE SEQUENCE</scope>
    <source>
        <strain evidence="3">HR1</strain>
    </source>
</reference>
<dbReference type="OrthoDB" id="2445412at2759"/>
<feature type="region of interest" description="Disordered" evidence="2">
    <location>
        <begin position="255"/>
        <end position="276"/>
    </location>
</feature>
<dbReference type="GO" id="GO:0015074">
    <property type="term" value="P:DNA integration"/>
    <property type="evidence" value="ECO:0007669"/>
    <property type="project" value="InterPro"/>
</dbReference>
<dbReference type="SUPFAM" id="SSF56349">
    <property type="entry name" value="DNA breaking-rejoining enzymes"/>
    <property type="match status" value="1"/>
</dbReference>
<dbReference type="PANTHER" id="PTHR21446:SF12">
    <property type="entry name" value="POTASSIUM CHANNEL TETRAMERIZATION DOMAIN CONTAINING 1"/>
    <property type="match status" value="1"/>
</dbReference>
<protein>
    <submittedName>
        <fullName evidence="3">Zinc finger MYM-type protein 2-like</fullName>
    </submittedName>
</protein>
<accession>A0A8H3KRD5</accession>
<dbReference type="InterPro" id="IPR052787">
    <property type="entry name" value="MAVS"/>
</dbReference>
<dbReference type="InterPro" id="IPR011010">
    <property type="entry name" value="DNA_brk_join_enz"/>
</dbReference>
<proteinExistence type="predicted"/>
<comment type="caution">
    <text evidence="3">The sequence shown here is derived from an EMBL/GenBank/DDBJ whole genome shotgun (WGS) entry which is preliminary data.</text>
</comment>
<sequence length="276" mass="31642">MKRNVGSEYKATSIKQAVDAINRYLLCHSPILRVNLHDKYMFPDLHNVLHGKMRELQEHGFGEISGSVTINSWQIQQILYHPRISTSSPKSLLYCIFFHLSIILAMRGGELHQLKINQFKIDEHDGLQFFRYVSKNNQCGIKGGKAHTISIPADDNGPCTNIKYYLSKHPDLADDNFYLQPNPSWLENGIWYKTIHVGKNRLSKFMQNIGCETQIDIPIELLSNHSGRVRAYKPINEEQLLNTLNTLISVIDGKTTSNQKYPSQDNDNTKKHIPLQ</sequence>
<dbReference type="GO" id="GO:0003677">
    <property type="term" value="F:DNA binding"/>
    <property type="evidence" value="ECO:0007669"/>
    <property type="project" value="InterPro"/>
</dbReference>
<evidence type="ECO:0000313" key="4">
    <source>
        <dbReference type="Proteomes" id="UP000615446"/>
    </source>
</evidence>
<evidence type="ECO:0000313" key="3">
    <source>
        <dbReference type="EMBL" id="GES72718.1"/>
    </source>
</evidence>
<dbReference type="EMBL" id="BLAL01000004">
    <property type="protein sequence ID" value="GES72718.1"/>
    <property type="molecule type" value="Genomic_DNA"/>
</dbReference>
<name>A0A8H3KRD5_9GLOM</name>
<dbReference type="PANTHER" id="PTHR21446">
    <property type="entry name" value="DUF3504 DOMAIN-CONTAINING PROTEIN"/>
    <property type="match status" value="1"/>
</dbReference>
<dbReference type="Proteomes" id="UP000615446">
    <property type="component" value="Unassembled WGS sequence"/>
</dbReference>
<dbReference type="AlphaFoldDB" id="A0A8H3KRD5"/>